<protein>
    <submittedName>
        <fullName evidence="4">Uncharacterized protein</fullName>
    </submittedName>
</protein>
<dbReference type="InterPro" id="IPR051595">
    <property type="entry name" value="GH25_Enzymes"/>
</dbReference>
<dbReference type="SUPFAM" id="SSF51445">
    <property type="entry name" value="(Trans)glycosidases"/>
    <property type="match status" value="1"/>
</dbReference>
<dbReference type="GO" id="GO:0003796">
    <property type="term" value="F:lysozyme activity"/>
    <property type="evidence" value="ECO:0007669"/>
    <property type="project" value="InterPro"/>
</dbReference>
<accession>A0A368GBG3</accession>
<dbReference type="OrthoDB" id="25039at2759"/>
<evidence type="ECO:0000256" key="2">
    <source>
        <dbReference type="ARBA" id="ARBA00022729"/>
    </source>
</evidence>
<evidence type="ECO:0000313" key="4">
    <source>
        <dbReference type="EMBL" id="RCN40619.1"/>
    </source>
</evidence>
<dbReference type="PANTHER" id="PTHR23208:SF36">
    <property type="entry name" value="LYSOZYME-RELATED"/>
    <property type="match status" value="1"/>
</dbReference>
<dbReference type="GO" id="GO:0045087">
    <property type="term" value="P:innate immune response"/>
    <property type="evidence" value="ECO:0007669"/>
    <property type="project" value="TreeGrafter"/>
</dbReference>
<dbReference type="InterPro" id="IPR002053">
    <property type="entry name" value="Glyco_hydro_25"/>
</dbReference>
<proteinExistence type="inferred from homology"/>
<dbReference type="Gene3D" id="3.20.20.80">
    <property type="entry name" value="Glycosidases"/>
    <property type="match status" value="1"/>
</dbReference>
<dbReference type="PROSITE" id="PS51904">
    <property type="entry name" value="GLYCOSYL_HYDROL_F25_2"/>
    <property type="match status" value="1"/>
</dbReference>
<feature type="signal peptide" evidence="3">
    <location>
        <begin position="1"/>
        <end position="21"/>
    </location>
</feature>
<dbReference type="GO" id="GO:0009253">
    <property type="term" value="P:peptidoglycan catabolic process"/>
    <property type="evidence" value="ECO:0007669"/>
    <property type="project" value="InterPro"/>
</dbReference>
<comment type="caution">
    <text evidence="4">The sequence shown here is derived from an EMBL/GenBank/DDBJ whole genome shotgun (WGS) entry which is preliminary data.</text>
</comment>
<dbReference type="Proteomes" id="UP000252519">
    <property type="component" value="Unassembled WGS sequence"/>
</dbReference>
<dbReference type="AlphaFoldDB" id="A0A368GBG3"/>
<sequence length="187" mass="20717">MSGILLLAAVLCSILAAAVDAQAQILYAVDLTEPLSEFDARCMKISQYSTVFLRAYAPSAIDGFESHVCQSIWNAQKAGLGVEVFMTPTRPSYQNGAEQFNQLYQGLQGCKINAKTVWLQVISPAEWGLSPRASIDFINQVLSQASHARFRIPFKVYSVAVGIYTSQEEWMRITSGIRTLQSPTMLW</sequence>
<dbReference type="InterPro" id="IPR017853">
    <property type="entry name" value="GH"/>
</dbReference>
<dbReference type="GO" id="GO:0007165">
    <property type="term" value="P:signal transduction"/>
    <property type="evidence" value="ECO:0007669"/>
    <property type="project" value="TreeGrafter"/>
</dbReference>
<reference evidence="4 5" key="1">
    <citation type="submission" date="2014-10" db="EMBL/GenBank/DDBJ databases">
        <title>Draft genome of the hookworm Ancylostoma caninum.</title>
        <authorList>
            <person name="Mitreva M."/>
        </authorList>
    </citation>
    <scope>NUCLEOTIDE SEQUENCE [LARGE SCALE GENOMIC DNA]</scope>
    <source>
        <strain evidence="4 5">Baltimore</strain>
    </source>
</reference>
<feature type="chain" id="PRO_5016952681" evidence="3">
    <location>
        <begin position="22"/>
        <end position="187"/>
    </location>
</feature>
<comment type="similarity">
    <text evidence="1">Belongs to the glycosyl hydrolase 25 family.</text>
</comment>
<evidence type="ECO:0000256" key="3">
    <source>
        <dbReference type="SAM" id="SignalP"/>
    </source>
</evidence>
<dbReference type="PANTHER" id="PTHR23208">
    <property type="entry name" value="LYSOZYME PROTEIN"/>
    <property type="match status" value="1"/>
</dbReference>
<dbReference type="GO" id="GO:0016998">
    <property type="term" value="P:cell wall macromolecule catabolic process"/>
    <property type="evidence" value="ECO:0007669"/>
    <property type="project" value="InterPro"/>
</dbReference>
<dbReference type="EMBL" id="JOJR01000276">
    <property type="protein sequence ID" value="RCN40619.1"/>
    <property type="molecule type" value="Genomic_DNA"/>
</dbReference>
<name>A0A368GBG3_ANCCA</name>
<gene>
    <name evidence="4" type="ORF">ANCCAN_13438</name>
</gene>
<keyword evidence="5" id="KW-1185">Reference proteome</keyword>
<keyword evidence="2 3" id="KW-0732">Signal</keyword>
<evidence type="ECO:0000256" key="1">
    <source>
        <dbReference type="ARBA" id="ARBA00010646"/>
    </source>
</evidence>
<evidence type="ECO:0000313" key="5">
    <source>
        <dbReference type="Proteomes" id="UP000252519"/>
    </source>
</evidence>
<organism evidence="4 5">
    <name type="scientific">Ancylostoma caninum</name>
    <name type="common">Dog hookworm</name>
    <dbReference type="NCBI Taxonomy" id="29170"/>
    <lineage>
        <taxon>Eukaryota</taxon>
        <taxon>Metazoa</taxon>
        <taxon>Ecdysozoa</taxon>
        <taxon>Nematoda</taxon>
        <taxon>Chromadorea</taxon>
        <taxon>Rhabditida</taxon>
        <taxon>Rhabditina</taxon>
        <taxon>Rhabditomorpha</taxon>
        <taxon>Strongyloidea</taxon>
        <taxon>Ancylostomatidae</taxon>
        <taxon>Ancylostomatinae</taxon>
        <taxon>Ancylostoma</taxon>
    </lineage>
</organism>